<protein>
    <submittedName>
        <fullName evidence="2">Radical SAM domain-containing protein</fullName>
    </submittedName>
</protein>
<organism evidence="2 3">
    <name type="scientific">Chloroflexus aggregans (strain MD-66 / DSM 9485)</name>
    <dbReference type="NCBI Taxonomy" id="326427"/>
    <lineage>
        <taxon>Bacteria</taxon>
        <taxon>Bacillati</taxon>
        <taxon>Chloroflexota</taxon>
        <taxon>Chloroflexia</taxon>
        <taxon>Chloroflexales</taxon>
        <taxon>Chloroflexineae</taxon>
        <taxon>Chloroflexaceae</taxon>
        <taxon>Chloroflexus</taxon>
    </lineage>
</organism>
<reference evidence="2" key="1">
    <citation type="submission" date="2008-12" db="EMBL/GenBank/DDBJ databases">
        <title>Complete sequence of Chloroflexus aggregans DSM 9485.</title>
        <authorList>
            <consortium name="US DOE Joint Genome Institute"/>
            <person name="Lucas S."/>
            <person name="Copeland A."/>
            <person name="Lapidus A."/>
            <person name="Glavina del Rio T."/>
            <person name="Dalin E."/>
            <person name="Tice H."/>
            <person name="Pitluck S."/>
            <person name="Foster B."/>
            <person name="Larimer F."/>
            <person name="Land M."/>
            <person name="Hauser L."/>
            <person name="Kyrpides N."/>
            <person name="Mikhailova N."/>
            <person name="Bryant D."/>
            <person name="Richardson P."/>
        </authorList>
    </citation>
    <scope>NUCLEOTIDE SEQUENCE</scope>
    <source>
        <strain evidence="2">DSM 9485</strain>
    </source>
</reference>
<evidence type="ECO:0000313" key="2">
    <source>
        <dbReference type="EMBL" id="ACL24827.1"/>
    </source>
</evidence>
<sequence>MAAIRPTPNDPLAHPRAQLRLFANIPVPLWIATQAANGVALRRVGDRMEVLQINVGRRGNQPCHHCNVADDPNRRAMMTPKMTRASTEMV</sequence>
<dbReference type="AlphaFoldDB" id="B8GBJ9"/>
<evidence type="ECO:0000256" key="1">
    <source>
        <dbReference type="SAM" id="MobiDB-lite"/>
    </source>
</evidence>
<dbReference type="OrthoDB" id="9810775at2"/>
<name>B8GBJ9_CHLAD</name>
<proteinExistence type="predicted"/>
<accession>B8GBJ9</accession>
<evidence type="ECO:0000313" key="3">
    <source>
        <dbReference type="Proteomes" id="UP000002508"/>
    </source>
</evidence>
<gene>
    <name evidence="2" type="ordered locus">Cagg_1932</name>
</gene>
<dbReference type="RefSeq" id="WP_015940686.1">
    <property type="nucleotide sequence ID" value="NC_011831.1"/>
</dbReference>
<dbReference type="EMBL" id="CP001337">
    <property type="protein sequence ID" value="ACL24827.1"/>
    <property type="molecule type" value="Genomic_DNA"/>
</dbReference>
<feature type="region of interest" description="Disordered" evidence="1">
    <location>
        <begin position="64"/>
        <end position="90"/>
    </location>
</feature>
<dbReference type="HOGENOM" id="CLU_2435498_0_0_0"/>
<dbReference type="Proteomes" id="UP000002508">
    <property type="component" value="Chromosome"/>
</dbReference>
<dbReference type="KEGG" id="cag:Cagg_1932"/>
<keyword evidence="3" id="KW-1185">Reference proteome</keyword>
<dbReference type="STRING" id="326427.Cagg_1932"/>